<name>A0A1Y1QT75_9GAMM</name>
<dbReference type="InterPro" id="IPR036108">
    <property type="entry name" value="4pyrrol_syn_uPrphyn_synt_sf"/>
</dbReference>
<dbReference type="Gene3D" id="3.40.50.10090">
    <property type="match status" value="2"/>
</dbReference>
<evidence type="ECO:0000256" key="4">
    <source>
        <dbReference type="ARBA" id="ARBA00023239"/>
    </source>
</evidence>
<evidence type="ECO:0000313" key="12">
    <source>
        <dbReference type="Proteomes" id="UP000192491"/>
    </source>
</evidence>
<evidence type="ECO:0000259" key="10">
    <source>
        <dbReference type="Pfam" id="PF02602"/>
    </source>
</evidence>
<feature type="domain" description="Tetrapyrrole biosynthesis uroporphyrinogen III synthase" evidence="10">
    <location>
        <begin position="22"/>
        <end position="248"/>
    </location>
</feature>
<dbReference type="EMBL" id="MTEJ01000052">
    <property type="protein sequence ID" value="OQX13087.1"/>
    <property type="molecule type" value="Genomic_DNA"/>
</dbReference>
<evidence type="ECO:0000256" key="2">
    <source>
        <dbReference type="ARBA" id="ARBA00008133"/>
    </source>
</evidence>
<evidence type="ECO:0000256" key="7">
    <source>
        <dbReference type="ARBA" id="ARBA00040167"/>
    </source>
</evidence>
<proteinExistence type="inferred from homology"/>
<gene>
    <name evidence="11" type="ORF">BWK73_13065</name>
</gene>
<keyword evidence="4 9" id="KW-0456">Lyase</keyword>
<dbReference type="Proteomes" id="UP000192491">
    <property type="component" value="Unassembled WGS sequence"/>
</dbReference>
<dbReference type="PANTHER" id="PTHR38042:SF1">
    <property type="entry name" value="UROPORPHYRINOGEN-III SYNTHASE, CHLOROPLASTIC"/>
    <property type="match status" value="1"/>
</dbReference>
<protein>
    <recommendedName>
        <fullName evidence="7 9">Uroporphyrinogen-III synthase</fullName>
        <ecNumber evidence="3 9">4.2.1.75</ecNumber>
    </recommendedName>
</protein>
<evidence type="ECO:0000256" key="6">
    <source>
        <dbReference type="ARBA" id="ARBA00037589"/>
    </source>
</evidence>
<comment type="function">
    <text evidence="6 9">Catalyzes cyclization of the linear tetrapyrrole, hydroxymethylbilane, to the macrocyclic uroporphyrinogen III.</text>
</comment>
<evidence type="ECO:0000256" key="5">
    <source>
        <dbReference type="ARBA" id="ARBA00023244"/>
    </source>
</evidence>
<dbReference type="PANTHER" id="PTHR38042">
    <property type="entry name" value="UROPORPHYRINOGEN-III SYNTHASE, CHLOROPLASTIC"/>
    <property type="match status" value="1"/>
</dbReference>
<reference evidence="11 12" key="1">
    <citation type="submission" date="2017-01" db="EMBL/GenBank/DDBJ databases">
        <title>Novel large sulfur bacteria in the metagenomes of groundwater-fed chemosynthetic microbial mats in the Lake Huron basin.</title>
        <authorList>
            <person name="Sharrar A.M."/>
            <person name="Flood B.E."/>
            <person name="Bailey J.V."/>
            <person name="Jones D.S."/>
            <person name="Biddanda B."/>
            <person name="Ruberg S.A."/>
            <person name="Marcus D.N."/>
            <person name="Dick G.J."/>
        </authorList>
    </citation>
    <scope>NUCLEOTIDE SEQUENCE [LARGE SCALE GENOMIC DNA]</scope>
    <source>
        <strain evidence="11">A8</strain>
    </source>
</reference>
<dbReference type="AlphaFoldDB" id="A0A1Y1QT75"/>
<dbReference type="CDD" id="cd06578">
    <property type="entry name" value="HemD"/>
    <property type="match status" value="1"/>
</dbReference>
<dbReference type="GO" id="GO:0004852">
    <property type="term" value="F:uroporphyrinogen-III synthase activity"/>
    <property type="evidence" value="ECO:0007669"/>
    <property type="project" value="UniProtKB-UniRule"/>
</dbReference>
<accession>A0A1Y1QT75</accession>
<evidence type="ECO:0000256" key="8">
    <source>
        <dbReference type="ARBA" id="ARBA00048617"/>
    </source>
</evidence>
<evidence type="ECO:0000256" key="9">
    <source>
        <dbReference type="RuleBase" id="RU366031"/>
    </source>
</evidence>
<dbReference type="SUPFAM" id="SSF69618">
    <property type="entry name" value="HemD-like"/>
    <property type="match status" value="1"/>
</dbReference>
<dbReference type="UniPathway" id="UPA00251">
    <property type="reaction ID" value="UER00320"/>
</dbReference>
<evidence type="ECO:0000313" key="11">
    <source>
        <dbReference type="EMBL" id="OQX13087.1"/>
    </source>
</evidence>
<comment type="catalytic activity">
    <reaction evidence="8 9">
        <text>hydroxymethylbilane = uroporphyrinogen III + H2O</text>
        <dbReference type="Rhea" id="RHEA:18965"/>
        <dbReference type="ChEBI" id="CHEBI:15377"/>
        <dbReference type="ChEBI" id="CHEBI:57308"/>
        <dbReference type="ChEBI" id="CHEBI:57845"/>
        <dbReference type="EC" id="4.2.1.75"/>
    </reaction>
</comment>
<dbReference type="EC" id="4.2.1.75" evidence="3 9"/>
<organism evidence="11 12">
    <name type="scientific">Thiothrix lacustris</name>
    <dbReference type="NCBI Taxonomy" id="525917"/>
    <lineage>
        <taxon>Bacteria</taxon>
        <taxon>Pseudomonadati</taxon>
        <taxon>Pseudomonadota</taxon>
        <taxon>Gammaproteobacteria</taxon>
        <taxon>Thiotrichales</taxon>
        <taxon>Thiotrichaceae</taxon>
        <taxon>Thiothrix</taxon>
    </lineage>
</organism>
<dbReference type="GO" id="GO:0006782">
    <property type="term" value="P:protoporphyrinogen IX biosynthetic process"/>
    <property type="evidence" value="ECO:0007669"/>
    <property type="project" value="UniProtKB-UniRule"/>
</dbReference>
<dbReference type="InterPro" id="IPR003754">
    <property type="entry name" value="4pyrrol_synth_uPrphyn_synth"/>
</dbReference>
<evidence type="ECO:0000256" key="1">
    <source>
        <dbReference type="ARBA" id="ARBA00004772"/>
    </source>
</evidence>
<dbReference type="GO" id="GO:0006780">
    <property type="term" value="P:uroporphyrinogen III biosynthetic process"/>
    <property type="evidence" value="ECO:0007669"/>
    <property type="project" value="UniProtKB-UniRule"/>
</dbReference>
<comment type="pathway">
    <text evidence="1 9">Porphyrin-containing compound metabolism; protoporphyrin-IX biosynthesis; coproporphyrinogen-III from 5-aminolevulinate: step 3/4.</text>
</comment>
<sequence>MPEALQGLHIAVTRPAHQAAGFEQALQQAGVKVLLLPLVEIRPPDNPTAIPLILAQLAHYDTALFISANAVEYGLPALNSAQQARLHQMTLGAIGKQTAKALQQHGFTAHWVPAHGFTSEDFLALPQTQHLAGRHILIFHGQGGRELLADTLRERGAQVTYLDAYQRVCPQIDANHLKYLHEQRQLDIITITSSEGLLNLLTLLENPDWIKTVPLLVGSQRMLATARSAGFTGTIRIADNPGDEAMFQALIDWAQEFQA</sequence>
<comment type="caution">
    <text evidence="11">The sequence shown here is derived from an EMBL/GenBank/DDBJ whole genome shotgun (WGS) entry which is preliminary data.</text>
</comment>
<keyword evidence="5 9" id="KW-0627">Porphyrin biosynthesis</keyword>
<evidence type="ECO:0000256" key="3">
    <source>
        <dbReference type="ARBA" id="ARBA00013109"/>
    </source>
</evidence>
<dbReference type="InterPro" id="IPR039793">
    <property type="entry name" value="UROS/Hem4"/>
</dbReference>
<dbReference type="Pfam" id="PF02602">
    <property type="entry name" value="HEM4"/>
    <property type="match status" value="1"/>
</dbReference>
<comment type="similarity">
    <text evidence="2 9">Belongs to the uroporphyrinogen-III synthase family.</text>
</comment>